<sequence length="180" mass="20469">MFEIFYECGIVERIVMMNALRPMLVERYPRAHDASRKLRDDLGRRVQEPGQFARFMYLCQALDEAEPVVRWLETYEFKDRMLELVVRDASVYGCAVHAGAEASFARRIDVSKLASETMRADGTVRSREELEAILSVLADDLVTPRRALLAVGRAEDEARLNVLLASITAECAPHLLTTRH</sequence>
<evidence type="ECO:0000259" key="1">
    <source>
        <dbReference type="PROSITE" id="PS50835"/>
    </source>
</evidence>
<reference evidence="2 3" key="1">
    <citation type="submission" date="2017-08" db="EMBL/GenBank/DDBJ databases">
        <title>Infants hospitalized years apart are colonized by the same room-sourced microbial strains.</title>
        <authorList>
            <person name="Brooks B."/>
            <person name="Olm M.R."/>
            <person name="Firek B.A."/>
            <person name="Baker R."/>
            <person name="Thomas B.C."/>
            <person name="Morowitz M.J."/>
            <person name="Banfield J.F."/>
        </authorList>
    </citation>
    <scope>NUCLEOTIDE SEQUENCE [LARGE SCALE GENOMIC DNA]</scope>
    <source>
        <strain evidence="2">S2_003_000_R2_14</strain>
    </source>
</reference>
<organism evidence="2 3">
    <name type="scientific">Archangium gephyra</name>
    <dbReference type="NCBI Taxonomy" id="48"/>
    <lineage>
        <taxon>Bacteria</taxon>
        <taxon>Pseudomonadati</taxon>
        <taxon>Myxococcota</taxon>
        <taxon>Myxococcia</taxon>
        <taxon>Myxococcales</taxon>
        <taxon>Cystobacterineae</taxon>
        <taxon>Archangiaceae</taxon>
        <taxon>Archangium</taxon>
    </lineage>
</organism>
<feature type="domain" description="Ig-like" evidence="1">
    <location>
        <begin position="29"/>
        <end position="111"/>
    </location>
</feature>
<comment type="caution">
    <text evidence="2">The sequence shown here is derived from an EMBL/GenBank/DDBJ whole genome shotgun (WGS) entry which is preliminary data.</text>
</comment>
<accession>A0A2W5VAX8</accession>
<dbReference type="InterPro" id="IPR007110">
    <property type="entry name" value="Ig-like_dom"/>
</dbReference>
<dbReference type="AlphaFoldDB" id="A0A2W5VAX8"/>
<name>A0A2W5VAX8_9BACT</name>
<evidence type="ECO:0000313" key="2">
    <source>
        <dbReference type="EMBL" id="PZR07321.1"/>
    </source>
</evidence>
<gene>
    <name evidence="2" type="ORF">DI536_28130</name>
</gene>
<dbReference type="PROSITE" id="PS50835">
    <property type="entry name" value="IG_LIKE"/>
    <property type="match status" value="1"/>
</dbReference>
<proteinExistence type="predicted"/>
<dbReference type="EMBL" id="QFQP01000032">
    <property type="protein sequence ID" value="PZR07321.1"/>
    <property type="molecule type" value="Genomic_DNA"/>
</dbReference>
<protein>
    <recommendedName>
        <fullName evidence="1">Ig-like domain-containing protein</fullName>
    </recommendedName>
</protein>
<dbReference type="Proteomes" id="UP000249061">
    <property type="component" value="Unassembled WGS sequence"/>
</dbReference>
<evidence type="ECO:0000313" key="3">
    <source>
        <dbReference type="Proteomes" id="UP000249061"/>
    </source>
</evidence>